<organism evidence="2 3">
    <name type="scientific">Nautilia profundicola (strain ATCC BAA-1463 / DSM 18972 / AmH)</name>
    <dbReference type="NCBI Taxonomy" id="598659"/>
    <lineage>
        <taxon>Bacteria</taxon>
        <taxon>Pseudomonadati</taxon>
        <taxon>Campylobacterota</taxon>
        <taxon>Epsilonproteobacteria</taxon>
        <taxon>Nautiliales</taxon>
        <taxon>Nautiliaceae</taxon>
        <taxon>Nautilia</taxon>
    </lineage>
</organism>
<dbReference type="EMBL" id="CP001279">
    <property type="protein sequence ID" value="ACM92383.1"/>
    <property type="molecule type" value="Genomic_DNA"/>
</dbReference>
<feature type="transmembrane region" description="Helical" evidence="1">
    <location>
        <begin position="12"/>
        <end position="33"/>
    </location>
</feature>
<keyword evidence="1" id="KW-0472">Membrane</keyword>
<dbReference type="NCBIfam" id="TIGR02532">
    <property type="entry name" value="IV_pilin_GFxxxE"/>
    <property type="match status" value="1"/>
</dbReference>
<keyword evidence="1" id="KW-1133">Transmembrane helix</keyword>
<evidence type="ECO:0000313" key="2">
    <source>
        <dbReference type="EMBL" id="ACM92383.1"/>
    </source>
</evidence>
<dbReference type="STRING" id="598659.NAMH_0835"/>
<accession>B9L9D0</accession>
<dbReference type="OrthoDB" id="5372683at2"/>
<evidence type="ECO:0000256" key="1">
    <source>
        <dbReference type="SAM" id="Phobius"/>
    </source>
</evidence>
<dbReference type="HOGENOM" id="CLU_1233941_0_0_7"/>
<sequence length="224" mass="25102">MKNQKKYRGFTLFEVLVSIIILGIVMSSFPIIFQTMTTANKQVLREEIFFQEFTILSLINPRYFDEKNTIDDNFYKDLNATGGDSELLNNYSSKFAGLTSRIGKATFNNNILRSGSSDTTSSIGLDAGENASDVSTYDDIDDFNGYSENFLSNTIHVNVKYISDNAAYSDENISFTYNYSTAANNTNIKLITIWAQVGDTNITLKYPTCNIGASKFLSLEEISR</sequence>
<dbReference type="eggNOG" id="COG2165">
    <property type="taxonomic scope" value="Bacteria"/>
</dbReference>
<gene>
    <name evidence="2" type="ordered locus">NAMH_0835</name>
</gene>
<evidence type="ECO:0000313" key="3">
    <source>
        <dbReference type="Proteomes" id="UP000000448"/>
    </source>
</evidence>
<dbReference type="Pfam" id="PF07963">
    <property type="entry name" value="N_methyl"/>
    <property type="match status" value="1"/>
</dbReference>
<proteinExistence type="predicted"/>
<dbReference type="RefSeq" id="WP_012663754.1">
    <property type="nucleotide sequence ID" value="NC_012115.1"/>
</dbReference>
<protein>
    <submittedName>
        <fullName evidence="2">Prokaryotic N-terminal methylation motif domain protein</fullName>
    </submittedName>
</protein>
<dbReference type="KEGG" id="nam:NAMH_0835"/>
<keyword evidence="3" id="KW-1185">Reference proteome</keyword>
<reference evidence="2 3" key="1">
    <citation type="journal article" date="2009" name="PLoS Genet.">
        <title>Adaptations to submarine hydrothermal environments exemplified by the genome of Nautilia profundicola.</title>
        <authorList>
            <person name="Campbell B.J."/>
            <person name="Smith J.L."/>
            <person name="Hanson T.E."/>
            <person name="Klotz M.G."/>
            <person name="Stein L.Y."/>
            <person name="Lee C.K."/>
            <person name="Wu D."/>
            <person name="Robinson J.M."/>
            <person name="Khouri H.M."/>
            <person name="Eisen J.A."/>
            <person name="Cary S.C."/>
        </authorList>
    </citation>
    <scope>NUCLEOTIDE SEQUENCE [LARGE SCALE GENOMIC DNA]</scope>
    <source>
        <strain evidence="3">ATCC BAA-1463 / DSM 18972 / AmH</strain>
    </source>
</reference>
<dbReference type="Proteomes" id="UP000000448">
    <property type="component" value="Chromosome"/>
</dbReference>
<name>B9L9D0_NAUPA</name>
<dbReference type="InterPro" id="IPR012902">
    <property type="entry name" value="N_methyl_site"/>
</dbReference>
<keyword evidence="1" id="KW-0812">Transmembrane</keyword>
<dbReference type="AlphaFoldDB" id="B9L9D0"/>